<evidence type="ECO:0000259" key="3">
    <source>
        <dbReference type="PROSITE" id="PS50966"/>
    </source>
</evidence>
<dbReference type="GO" id="GO:0008270">
    <property type="term" value="F:zinc ion binding"/>
    <property type="evidence" value="ECO:0007669"/>
    <property type="project" value="UniProtKB-KW"/>
</dbReference>
<dbReference type="InterPro" id="IPR038718">
    <property type="entry name" value="SNF2-like_sf"/>
</dbReference>
<name>A0A2S7U3E2_9BACT</name>
<dbReference type="InterPro" id="IPR007527">
    <property type="entry name" value="Znf_SWIM"/>
</dbReference>
<evidence type="ECO:0000259" key="4">
    <source>
        <dbReference type="PROSITE" id="PS51192"/>
    </source>
</evidence>
<dbReference type="Pfam" id="PF00176">
    <property type="entry name" value="SNF2-rel_dom"/>
    <property type="match status" value="1"/>
</dbReference>
<dbReference type="PANTHER" id="PTHR10799">
    <property type="entry name" value="SNF2/RAD54 HELICASE FAMILY"/>
    <property type="match status" value="1"/>
</dbReference>
<dbReference type="Gene3D" id="3.40.50.300">
    <property type="entry name" value="P-loop containing nucleotide triphosphate hydrolases"/>
    <property type="match status" value="1"/>
</dbReference>
<dbReference type="InterPro" id="IPR049730">
    <property type="entry name" value="SNF2/RAD54-like_C"/>
</dbReference>
<keyword evidence="2" id="KW-0862">Zinc</keyword>
<dbReference type="SMART" id="SM00487">
    <property type="entry name" value="DEXDc"/>
    <property type="match status" value="1"/>
</dbReference>
<dbReference type="Proteomes" id="UP000239907">
    <property type="component" value="Unassembled WGS sequence"/>
</dbReference>
<dbReference type="PROSITE" id="PS50966">
    <property type="entry name" value="ZF_SWIM"/>
    <property type="match status" value="1"/>
</dbReference>
<dbReference type="InterPro" id="IPR000330">
    <property type="entry name" value="SNF2_N"/>
</dbReference>
<feature type="domain" description="Helicase C-terminal" evidence="5">
    <location>
        <begin position="979"/>
        <end position="1135"/>
    </location>
</feature>
<evidence type="ECO:0000313" key="6">
    <source>
        <dbReference type="EMBL" id="PQJ29535.1"/>
    </source>
</evidence>
<dbReference type="InterPro" id="IPR001650">
    <property type="entry name" value="Helicase_C-like"/>
</dbReference>
<dbReference type="GO" id="GO:0016787">
    <property type="term" value="F:hydrolase activity"/>
    <property type="evidence" value="ECO:0007669"/>
    <property type="project" value="UniProtKB-KW"/>
</dbReference>
<dbReference type="PROSITE" id="PS51192">
    <property type="entry name" value="HELICASE_ATP_BIND_1"/>
    <property type="match status" value="1"/>
</dbReference>
<sequence length="1143" mass="128719">MNFPRLPKRAEKFFLSRSWENHFDNARLKRGQRLFSNEDASIDNLLVDVDSASFAFFTVTGSYAYEVEVNFTTNDRLYSFCDCPDEEKCKHIAAALYTLERHILENRPESESSESTASTAEISVDSWLENLTQSASADSEEDAEDEFPPSYKDRVIYLLGQEADYQNLGLHAYKGRLQKDGSFKITAHNVRTDYQEYNKPMFITNSDLRLLNQISLSSGRMYGSSSIYIDSSMFANILLECISTGRVILRQSVSVHDRTTTYLPIELGEDRVLSPSWSSTANNALKPSILIEPEPDELIYSTPKIYIDRSQNSVGKLDQTHPDEFLKQWLLGPKIPQDELDNVQQLIEKSANITGSETPDKPARLGKPKLSTAIPQLPKQNILVDLTPTAQFDIERTDASSPAILLQNSPVSNVLIGSLSFNYGDHSIKAEPFADTFTVTTANDITTIHRDQILESKLLRQLEHAPTLKLSKAFDEKLINQPYNDSVLFSKADSSNTHQWVAYISSEVPKLEAAGWTVNIGKLDYTLLDYDSFYEVISQNELKTEWFRFDLGVEYNGEKFSLIPALANAIASGMYESYDFDAAGGDLLAIPIDKKNTFINFPAKRFKLILDKVQDIFQHINGDGEIHIPQLRAATLVDDLDLEKSNQTLTELAALGAQLKNIKGLPKTRVPKNLNAELRDYQIEGFRWLQFLARYKLHGVLADDMGLGKTIQALTHILAEKNTKRNKGLPTLVVAPTSVIPNWRTEAAKFSPSLKVLLLHGSERHLNFTQIKNHDIVITSYALLQRDQALHTKQQYHIAILDESQYIKNAATKTTKVAYKLKANHRICLSGTPMENHLGELWSTFNFLMPGLLQSNKEFTSTFRTPIERHGDTARQISLNRRVGPLLLRRTKDVVAKELPPKTIIPHHISLTQEQTDLYESVRASMDKRVRDAISDQGLSKSQIIILDALLKLRQICCHPQLLKLKEAQKIQSSAKLDYLTNLLGTLIEEGRRILIFSQFTTMLGMIEKHLVKENIAFTKITGATRDREAPVEKFQTGKVPVFLISLKAGGTGLNLTAADTVIHYDPWWNPAAENQATDRAYRIGQDKPVFVHKLICQGTIEEHIQELQEKKAKLVESLLAGSTNKLSLTTETLNGLLAPIDV</sequence>
<dbReference type="InterPro" id="IPR027417">
    <property type="entry name" value="P-loop_NTPase"/>
</dbReference>
<accession>A0A2S7U3E2</accession>
<dbReference type="Gene3D" id="3.40.50.10810">
    <property type="entry name" value="Tandem AAA-ATPase domain"/>
    <property type="match status" value="1"/>
</dbReference>
<gene>
    <name evidence="6" type="ORF">BSZ32_14230</name>
</gene>
<dbReference type="RefSeq" id="WP_105044036.1">
    <property type="nucleotide sequence ID" value="NZ_MQWA01000001.1"/>
</dbReference>
<dbReference type="PROSITE" id="PS51194">
    <property type="entry name" value="HELICASE_CTER"/>
    <property type="match status" value="1"/>
</dbReference>
<evidence type="ECO:0000259" key="5">
    <source>
        <dbReference type="PROSITE" id="PS51194"/>
    </source>
</evidence>
<dbReference type="GO" id="GO:0005524">
    <property type="term" value="F:ATP binding"/>
    <property type="evidence" value="ECO:0007669"/>
    <property type="project" value="InterPro"/>
</dbReference>
<feature type="domain" description="SWIM-type" evidence="3">
    <location>
        <begin position="65"/>
        <end position="100"/>
    </location>
</feature>
<organism evidence="6 7">
    <name type="scientific">Rubritalea profundi</name>
    <dbReference type="NCBI Taxonomy" id="1658618"/>
    <lineage>
        <taxon>Bacteria</taxon>
        <taxon>Pseudomonadati</taxon>
        <taxon>Verrucomicrobiota</taxon>
        <taxon>Verrucomicrobiia</taxon>
        <taxon>Verrucomicrobiales</taxon>
        <taxon>Rubritaleaceae</taxon>
        <taxon>Rubritalea</taxon>
    </lineage>
</organism>
<protein>
    <recommendedName>
        <fullName evidence="8">Helicase</fullName>
    </recommendedName>
</protein>
<evidence type="ECO:0000256" key="2">
    <source>
        <dbReference type="PROSITE-ProRule" id="PRU00325"/>
    </source>
</evidence>
<dbReference type="CDD" id="cd18793">
    <property type="entry name" value="SF2_C_SNF"/>
    <property type="match status" value="1"/>
</dbReference>
<keyword evidence="1" id="KW-0378">Hydrolase</keyword>
<evidence type="ECO:0000313" key="7">
    <source>
        <dbReference type="Proteomes" id="UP000239907"/>
    </source>
</evidence>
<comment type="caution">
    <text evidence="6">The sequence shown here is derived from an EMBL/GenBank/DDBJ whole genome shotgun (WGS) entry which is preliminary data.</text>
</comment>
<dbReference type="AlphaFoldDB" id="A0A2S7U3E2"/>
<proteinExistence type="predicted"/>
<dbReference type="EMBL" id="MQWA01000001">
    <property type="protein sequence ID" value="PQJ29535.1"/>
    <property type="molecule type" value="Genomic_DNA"/>
</dbReference>
<reference evidence="6 7" key="1">
    <citation type="submission" date="2016-12" db="EMBL/GenBank/DDBJ databases">
        <title>Study of bacterial adaptation to deep sea.</title>
        <authorList>
            <person name="Song J."/>
            <person name="Yoshizawa S."/>
            <person name="Kogure K."/>
        </authorList>
    </citation>
    <scope>NUCLEOTIDE SEQUENCE [LARGE SCALE GENOMIC DNA]</scope>
    <source>
        <strain evidence="6 7">SAORIC-165</strain>
    </source>
</reference>
<evidence type="ECO:0008006" key="8">
    <source>
        <dbReference type="Google" id="ProtNLM"/>
    </source>
</evidence>
<dbReference type="OrthoDB" id="9760715at2"/>
<dbReference type="SMART" id="SM00490">
    <property type="entry name" value="HELICc"/>
    <property type="match status" value="1"/>
</dbReference>
<dbReference type="CDD" id="cd18012">
    <property type="entry name" value="DEXQc_arch_SWI2_SNF2"/>
    <property type="match status" value="1"/>
</dbReference>
<keyword evidence="7" id="KW-1185">Reference proteome</keyword>
<keyword evidence="2" id="KW-0479">Metal-binding</keyword>
<feature type="domain" description="Helicase ATP-binding" evidence="4">
    <location>
        <begin position="690"/>
        <end position="851"/>
    </location>
</feature>
<keyword evidence="2" id="KW-0863">Zinc-finger</keyword>
<dbReference type="SUPFAM" id="SSF52540">
    <property type="entry name" value="P-loop containing nucleoside triphosphate hydrolases"/>
    <property type="match status" value="2"/>
</dbReference>
<dbReference type="Pfam" id="PF00271">
    <property type="entry name" value="Helicase_C"/>
    <property type="match status" value="1"/>
</dbReference>
<evidence type="ECO:0000256" key="1">
    <source>
        <dbReference type="ARBA" id="ARBA00022801"/>
    </source>
</evidence>
<dbReference type="InterPro" id="IPR014001">
    <property type="entry name" value="Helicase_ATP-bd"/>
</dbReference>